<keyword evidence="2" id="KW-1185">Reference proteome</keyword>
<dbReference type="Proteomes" id="UP001589828">
    <property type="component" value="Unassembled WGS sequence"/>
</dbReference>
<evidence type="ECO:0008006" key="3">
    <source>
        <dbReference type="Google" id="ProtNLM"/>
    </source>
</evidence>
<comment type="caution">
    <text evidence="1">The sequence shown here is derived from an EMBL/GenBank/DDBJ whole genome shotgun (WGS) entry which is preliminary data.</text>
</comment>
<dbReference type="EMBL" id="JBHLTS010000022">
    <property type="protein sequence ID" value="MFC0515168.1"/>
    <property type="molecule type" value="Genomic_DNA"/>
</dbReference>
<dbReference type="RefSeq" id="WP_377023006.1">
    <property type="nucleotide sequence ID" value="NZ_JBHLTS010000022.1"/>
</dbReference>
<gene>
    <name evidence="1" type="ORF">ACFFGT_13195</name>
</gene>
<name>A0ABV6L6S7_9SPHI</name>
<organism evidence="1 2">
    <name type="scientific">Mucilaginibacter angelicae</name>
    <dbReference type="NCBI Taxonomy" id="869718"/>
    <lineage>
        <taxon>Bacteria</taxon>
        <taxon>Pseudomonadati</taxon>
        <taxon>Bacteroidota</taxon>
        <taxon>Sphingobacteriia</taxon>
        <taxon>Sphingobacteriales</taxon>
        <taxon>Sphingobacteriaceae</taxon>
        <taxon>Mucilaginibacter</taxon>
    </lineage>
</organism>
<sequence length="220" mass="24837">MTTTELLARIDRLITQGSEVLTTKRPSDFLTRVDTGLFHGFRSASLSFIGSLYGTSHSFYTDFKRVVDNSLENDTQRGLNILKAIRYEIEHGWLISLRQLVFADVFTDFLEMAEHLLEEGYKDAAAVMIGSVLEEHLRQLCGNHSVDTHFINKGDSVPKKANLINSDLKKAGVYGSLEEKQVLAWLALRNMAAHGSYSEYGIEQVKLMYQGVLDFISRIK</sequence>
<protein>
    <recommendedName>
        <fullName evidence="3">DUF4145 domain-containing protein</fullName>
    </recommendedName>
</protein>
<evidence type="ECO:0000313" key="2">
    <source>
        <dbReference type="Proteomes" id="UP001589828"/>
    </source>
</evidence>
<evidence type="ECO:0000313" key="1">
    <source>
        <dbReference type="EMBL" id="MFC0515168.1"/>
    </source>
</evidence>
<reference evidence="1 2" key="1">
    <citation type="submission" date="2024-09" db="EMBL/GenBank/DDBJ databases">
        <authorList>
            <person name="Sun Q."/>
            <person name="Mori K."/>
        </authorList>
    </citation>
    <scope>NUCLEOTIDE SEQUENCE [LARGE SCALE GENOMIC DNA]</scope>
    <source>
        <strain evidence="1 2">NCAIM B.02415</strain>
    </source>
</reference>
<accession>A0ABV6L6S7</accession>
<proteinExistence type="predicted"/>